<keyword evidence="2" id="KW-1185">Reference proteome</keyword>
<name>A0ABR6CU46_9BACI</name>
<evidence type="ECO:0000313" key="1">
    <source>
        <dbReference type="EMBL" id="MBA9028251.1"/>
    </source>
</evidence>
<comment type="caution">
    <text evidence="1">The sequence shown here is derived from an EMBL/GenBank/DDBJ whole genome shotgun (WGS) entry which is preliminary data.</text>
</comment>
<reference evidence="1 2" key="1">
    <citation type="submission" date="2020-08" db="EMBL/GenBank/DDBJ databases">
        <title>Genomic Encyclopedia of Type Strains, Phase IV (KMG-IV): sequencing the most valuable type-strain genomes for metagenomic binning, comparative biology and taxonomic classification.</title>
        <authorList>
            <person name="Goeker M."/>
        </authorList>
    </citation>
    <scope>NUCLEOTIDE SEQUENCE [LARGE SCALE GENOMIC DNA]</scope>
    <source>
        <strain evidence="1 2">DSM 105481</strain>
    </source>
</reference>
<dbReference type="InterPro" id="IPR009057">
    <property type="entry name" value="Homeodomain-like_sf"/>
</dbReference>
<gene>
    <name evidence="1" type="ORF">HNP81_003571</name>
</gene>
<evidence type="ECO:0000313" key="2">
    <source>
        <dbReference type="Proteomes" id="UP000626697"/>
    </source>
</evidence>
<accession>A0ABR6CU46</accession>
<protein>
    <submittedName>
        <fullName evidence="1">Transposase</fullName>
    </submittedName>
</protein>
<dbReference type="Proteomes" id="UP000626697">
    <property type="component" value="Unassembled WGS sequence"/>
</dbReference>
<dbReference type="EMBL" id="JACJHX010000013">
    <property type="protein sequence ID" value="MBA9028251.1"/>
    <property type="molecule type" value="Genomic_DNA"/>
</dbReference>
<sequence>MSRSTIYKYLQMTFEETKKLLEGPHRKPRKLASYRDWIIAWLEEYPHLSAAKIRDWLLKRYPDLVIGESTVRTYVKEMREIHITKL</sequence>
<organism evidence="1 2">
    <name type="scientific">Peribacillus huizhouensis</name>
    <dbReference type="NCBI Taxonomy" id="1501239"/>
    <lineage>
        <taxon>Bacteria</taxon>
        <taxon>Bacillati</taxon>
        <taxon>Bacillota</taxon>
        <taxon>Bacilli</taxon>
        <taxon>Bacillales</taxon>
        <taxon>Bacillaceae</taxon>
        <taxon>Peribacillus</taxon>
    </lineage>
</organism>
<proteinExistence type="predicted"/>
<dbReference type="SUPFAM" id="SSF46689">
    <property type="entry name" value="Homeodomain-like"/>
    <property type="match status" value="1"/>
</dbReference>